<dbReference type="InterPro" id="IPR021935">
    <property type="entry name" value="SGSM1/2_RBD"/>
</dbReference>
<dbReference type="SMART" id="SM00164">
    <property type="entry name" value="TBC"/>
    <property type="match status" value="1"/>
</dbReference>
<keyword evidence="1" id="KW-0343">GTPase activation</keyword>
<evidence type="ECO:0000256" key="1">
    <source>
        <dbReference type="ARBA" id="ARBA00022468"/>
    </source>
</evidence>
<dbReference type="PANTHER" id="PTHR22957:SF360">
    <property type="entry name" value="TBC1 DOMAIN FAMILY MEMBER 17"/>
    <property type="match status" value="1"/>
</dbReference>
<name>A0A3Q3IUX5_MONAL</name>
<sequence length="543" mass="61490">MIFEKEGVYLHTNAKKGSLDTSMPGFIRIVERAGVPALEWSPLQDEAGSTPAVFYTKKDGEEDTNFDPGYEPDWAVISTVKKDRECVPVKVSGQWSFSLPLSELYSLRRARFSFGRNFLVLTSRGGHPLPPLHFHRGGTRELLRALHHYIILDPSPVDGRLFLAYPHDSGALSQSFDKLQLCDDGSSDLVSRFIQDPYATTFSGFSKVTNFFRVALRPPELHSHSRSANDPGMPQQSDDEPGFELITCGVELGPRPNVTRGPPLDKWKDFLDPEGRVKNPEIIKKLVFRGGIIPSLRNEVWKFLLGFYPWNSTAKEREDILLAKTDEYFRMKVQWKSVSYVQGMSDLLSPLLFVTQNEVESFWCLTGFMELVHQNFEESQEAMKQQLLQLNSQDSGSLCFCFRWLLIWFKREFSFEDILTLWEVLWSRLPCDNFHLLIACSILQSQRGELIGSDHDFNTILKHINELTMRLDLQSVLCGAEAIYLQLIQCKELPLKVQQVLGLYVPSSSEESSPDSQANETQHLLGLSPAGAAAASNSVPTYP</sequence>
<dbReference type="PROSITE" id="PS50086">
    <property type="entry name" value="TBC_RABGAP"/>
    <property type="match status" value="1"/>
</dbReference>
<dbReference type="PANTHER" id="PTHR22957">
    <property type="entry name" value="TBC1 DOMAIN FAMILY MEMBER GTPASE-ACTIVATING PROTEIN"/>
    <property type="match status" value="1"/>
</dbReference>
<dbReference type="Gene3D" id="1.10.472.80">
    <property type="entry name" value="Ypt/Rab-GAP domain of gyp1p, domain 3"/>
    <property type="match status" value="1"/>
</dbReference>
<keyword evidence="4" id="KW-1185">Reference proteome</keyword>
<dbReference type="Pfam" id="PF00566">
    <property type="entry name" value="RabGAP-TBC"/>
    <property type="match status" value="1"/>
</dbReference>
<dbReference type="InterPro" id="IPR000195">
    <property type="entry name" value="Rab-GAP-TBC_dom"/>
</dbReference>
<dbReference type="GO" id="GO:0005737">
    <property type="term" value="C:cytoplasm"/>
    <property type="evidence" value="ECO:0007669"/>
    <property type="project" value="UniProtKB-ARBA"/>
</dbReference>
<dbReference type="InterPro" id="IPR035969">
    <property type="entry name" value="Rab-GAP_TBC_sf"/>
</dbReference>
<organism evidence="3 4">
    <name type="scientific">Monopterus albus</name>
    <name type="common">Swamp eel</name>
    <dbReference type="NCBI Taxonomy" id="43700"/>
    <lineage>
        <taxon>Eukaryota</taxon>
        <taxon>Metazoa</taxon>
        <taxon>Chordata</taxon>
        <taxon>Craniata</taxon>
        <taxon>Vertebrata</taxon>
        <taxon>Euteleostomi</taxon>
        <taxon>Actinopterygii</taxon>
        <taxon>Neopterygii</taxon>
        <taxon>Teleostei</taxon>
        <taxon>Neoteleostei</taxon>
        <taxon>Acanthomorphata</taxon>
        <taxon>Anabantaria</taxon>
        <taxon>Synbranchiformes</taxon>
        <taxon>Synbranchidae</taxon>
        <taxon>Monopterus</taxon>
    </lineage>
</organism>
<evidence type="ECO:0000313" key="3">
    <source>
        <dbReference type="Ensembl" id="ENSMALP00000009203.1"/>
    </source>
</evidence>
<dbReference type="GO" id="GO:0005096">
    <property type="term" value="F:GTPase activator activity"/>
    <property type="evidence" value="ECO:0007669"/>
    <property type="project" value="UniProtKB-KW"/>
</dbReference>
<protein>
    <recommendedName>
        <fullName evidence="2">Rab-GAP TBC domain-containing protein</fullName>
    </recommendedName>
</protein>
<feature type="domain" description="Rab-GAP TBC" evidence="2">
    <location>
        <begin position="291"/>
        <end position="429"/>
    </location>
</feature>
<proteinExistence type="predicted"/>
<dbReference type="Pfam" id="PF12068">
    <property type="entry name" value="PH_RBD"/>
    <property type="match status" value="1"/>
</dbReference>
<evidence type="ECO:0000313" key="4">
    <source>
        <dbReference type="Proteomes" id="UP000261600"/>
    </source>
</evidence>
<dbReference type="AlphaFoldDB" id="A0A3Q3IUX5"/>
<reference evidence="3" key="1">
    <citation type="submission" date="2025-08" db="UniProtKB">
        <authorList>
            <consortium name="Ensembl"/>
        </authorList>
    </citation>
    <scope>IDENTIFICATION</scope>
</reference>
<reference evidence="3" key="2">
    <citation type="submission" date="2025-09" db="UniProtKB">
        <authorList>
            <consortium name="Ensembl"/>
        </authorList>
    </citation>
    <scope>IDENTIFICATION</scope>
</reference>
<evidence type="ECO:0000259" key="2">
    <source>
        <dbReference type="PROSITE" id="PS50086"/>
    </source>
</evidence>
<accession>A0A3Q3IUX5</accession>
<dbReference type="SUPFAM" id="SSF47923">
    <property type="entry name" value="Ypt/Rab-GAP domain of gyp1p"/>
    <property type="match status" value="2"/>
</dbReference>
<dbReference type="Ensembl" id="ENSMALT00000009396.1">
    <property type="protein sequence ID" value="ENSMALP00000009203.1"/>
    <property type="gene ID" value="ENSMALG00000006369.1"/>
</dbReference>
<dbReference type="Proteomes" id="UP000261600">
    <property type="component" value="Unplaced"/>
</dbReference>
<dbReference type="Gene3D" id="1.10.8.270">
    <property type="entry name" value="putative rabgap domain of human tbc1 domain family member 14 like domains"/>
    <property type="match status" value="1"/>
</dbReference>